<comment type="caution">
    <text evidence="5">The sequence shown here is derived from an EMBL/GenBank/DDBJ whole genome shotgun (WGS) entry which is preliminary data.</text>
</comment>
<dbReference type="SMART" id="SM01092">
    <property type="entry name" value="CO_deh_flav_C"/>
    <property type="match status" value="1"/>
</dbReference>
<evidence type="ECO:0000256" key="2">
    <source>
        <dbReference type="ARBA" id="ARBA00022827"/>
    </source>
</evidence>
<dbReference type="InterPro" id="IPR016167">
    <property type="entry name" value="FAD-bd_PCMH_sub1"/>
</dbReference>
<dbReference type="InterPro" id="IPR016169">
    <property type="entry name" value="FAD-bd_PCMH_sub2"/>
</dbReference>
<evidence type="ECO:0000256" key="3">
    <source>
        <dbReference type="ARBA" id="ARBA00023002"/>
    </source>
</evidence>
<reference evidence="5" key="1">
    <citation type="submission" date="2022-01" db="EMBL/GenBank/DDBJ databases">
        <authorList>
            <person name="Criscuolo A."/>
        </authorList>
    </citation>
    <scope>NUCLEOTIDE SEQUENCE</scope>
    <source>
        <strain evidence="5">CIP111891</strain>
    </source>
</reference>
<accession>A0ABN8H3T0</accession>
<keyword evidence="2" id="KW-0274">FAD</keyword>
<evidence type="ECO:0000313" key="6">
    <source>
        <dbReference type="Proteomes" id="UP000838821"/>
    </source>
</evidence>
<dbReference type="Pfam" id="PF00941">
    <property type="entry name" value="FAD_binding_5"/>
    <property type="match status" value="1"/>
</dbReference>
<dbReference type="InterPro" id="IPR036318">
    <property type="entry name" value="FAD-bd_PCMH-like_sf"/>
</dbReference>
<dbReference type="SUPFAM" id="SSF56176">
    <property type="entry name" value="FAD-binding/transporter-associated domain-like"/>
    <property type="match status" value="1"/>
</dbReference>
<dbReference type="EMBL" id="CAKMMW010000021">
    <property type="protein sequence ID" value="CAH1222427.1"/>
    <property type="molecule type" value="Genomic_DNA"/>
</dbReference>
<dbReference type="InterPro" id="IPR051312">
    <property type="entry name" value="Diverse_Substr_Oxidored"/>
</dbReference>
<dbReference type="PROSITE" id="PS51387">
    <property type="entry name" value="FAD_PCMH"/>
    <property type="match status" value="1"/>
</dbReference>
<gene>
    <name evidence="5" type="ORF">PAECIP111891_05341</name>
</gene>
<dbReference type="Gene3D" id="3.30.465.10">
    <property type="match status" value="1"/>
</dbReference>
<keyword evidence="6" id="KW-1185">Reference proteome</keyword>
<sequence length="280" mass="31635">MISFDFDYVLPDTVEEAIQAFQRADSLGLDPLYYSGGTEIITMARLNQLRTGAIIDVKAIPESNVLLHKDGQWIVGAARTLTELTDDNSFPLLTETVLHVADQTNRNKITIGGHLCGKLFYREALLPFLLSDSQVVLASPNGVRQVSIHSVFNGELRLERGEVLIQIITDQRYLNQPTFTVKRTKMAYIDYPIVRICAMNTGGWMRFAFSGVSTVPFRSQQIDERLNDHSLPPELRIDQVIRSWPLPVLNDILASADYRRFVLRNTLSDTLAALERRGDR</sequence>
<evidence type="ECO:0000259" key="4">
    <source>
        <dbReference type="PROSITE" id="PS51387"/>
    </source>
</evidence>
<keyword evidence="1" id="KW-0285">Flavoprotein</keyword>
<name>A0ABN8H3T0_9BACL</name>
<dbReference type="PANTHER" id="PTHR42659">
    <property type="entry name" value="XANTHINE DEHYDROGENASE SUBUNIT C-RELATED"/>
    <property type="match status" value="1"/>
</dbReference>
<proteinExistence type="predicted"/>
<protein>
    <recommendedName>
        <fullName evidence="4">FAD-binding PCMH-type domain-containing protein</fullName>
    </recommendedName>
</protein>
<dbReference type="InterPro" id="IPR002346">
    <property type="entry name" value="Mopterin_DH_FAD-bd"/>
</dbReference>
<organism evidence="5 6">
    <name type="scientific">Paenibacillus allorhizoplanae</name>
    <dbReference type="NCBI Taxonomy" id="2905648"/>
    <lineage>
        <taxon>Bacteria</taxon>
        <taxon>Bacillati</taxon>
        <taxon>Bacillota</taxon>
        <taxon>Bacilli</taxon>
        <taxon>Bacillales</taxon>
        <taxon>Paenibacillaceae</taxon>
        <taxon>Paenibacillus</taxon>
    </lineage>
</organism>
<dbReference type="InterPro" id="IPR036683">
    <property type="entry name" value="CO_DH_flav_C_dom_sf"/>
</dbReference>
<dbReference type="PANTHER" id="PTHR42659:SF2">
    <property type="entry name" value="XANTHINE DEHYDROGENASE SUBUNIT C-RELATED"/>
    <property type="match status" value="1"/>
</dbReference>
<dbReference type="RefSeq" id="WP_236291434.1">
    <property type="nucleotide sequence ID" value="NZ_CAKMMW010000021.1"/>
</dbReference>
<feature type="domain" description="FAD-binding PCMH-type" evidence="4">
    <location>
        <begin position="1"/>
        <end position="178"/>
    </location>
</feature>
<dbReference type="SUPFAM" id="SSF55447">
    <property type="entry name" value="CO dehydrogenase flavoprotein C-terminal domain-like"/>
    <property type="match status" value="1"/>
</dbReference>
<dbReference type="Gene3D" id="3.30.43.10">
    <property type="entry name" value="Uridine Diphospho-n-acetylenolpyruvylglucosamine Reductase, domain 2"/>
    <property type="match status" value="1"/>
</dbReference>
<evidence type="ECO:0000256" key="1">
    <source>
        <dbReference type="ARBA" id="ARBA00022630"/>
    </source>
</evidence>
<keyword evidence="3" id="KW-0560">Oxidoreductase</keyword>
<dbReference type="InterPro" id="IPR016166">
    <property type="entry name" value="FAD-bd_PCMH"/>
</dbReference>
<dbReference type="InterPro" id="IPR005107">
    <property type="entry name" value="CO_DH_flav_C"/>
</dbReference>
<dbReference type="Proteomes" id="UP000838821">
    <property type="component" value="Unassembled WGS sequence"/>
</dbReference>
<evidence type="ECO:0000313" key="5">
    <source>
        <dbReference type="EMBL" id="CAH1222427.1"/>
    </source>
</evidence>